<dbReference type="AlphaFoldDB" id="A0AAE1MCZ0"/>
<organism evidence="7 8">
    <name type="scientific">Acacia crassicarpa</name>
    <name type="common">northern wattle</name>
    <dbReference type="NCBI Taxonomy" id="499986"/>
    <lineage>
        <taxon>Eukaryota</taxon>
        <taxon>Viridiplantae</taxon>
        <taxon>Streptophyta</taxon>
        <taxon>Embryophyta</taxon>
        <taxon>Tracheophyta</taxon>
        <taxon>Spermatophyta</taxon>
        <taxon>Magnoliopsida</taxon>
        <taxon>eudicotyledons</taxon>
        <taxon>Gunneridae</taxon>
        <taxon>Pentapetalae</taxon>
        <taxon>rosids</taxon>
        <taxon>fabids</taxon>
        <taxon>Fabales</taxon>
        <taxon>Fabaceae</taxon>
        <taxon>Caesalpinioideae</taxon>
        <taxon>mimosoid clade</taxon>
        <taxon>Acacieae</taxon>
        <taxon>Acacia</taxon>
    </lineage>
</organism>
<keyword evidence="2 6" id="KW-0349">Heme</keyword>
<keyword evidence="8" id="KW-1185">Reference proteome</keyword>
<dbReference type="GO" id="GO:0004497">
    <property type="term" value="F:monooxygenase activity"/>
    <property type="evidence" value="ECO:0007669"/>
    <property type="project" value="InterPro"/>
</dbReference>
<evidence type="ECO:0000256" key="5">
    <source>
        <dbReference type="ARBA" id="ARBA00023239"/>
    </source>
</evidence>
<dbReference type="InterPro" id="IPR036396">
    <property type="entry name" value="Cyt_P450_sf"/>
</dbReference>
<evidence type="ECO:0000256" key="2">
    <source>
        <dbReference type="ARBA" id="ARBA00022617"/>
    </source>
</evidence>
<keyword evidence="5" id="KW-0456">Lyase</keyword>
<reference evidence="7" key="1">
    <citation type="submission" date="2023-10" db="EMBL/GenBank/DDBJ databases">
        <title>Chromosome-level genome of the transformable northern wattle, Acacia crassicarpa.</title>
        <authorList>
            <person name="Massaro I."/>
            <person name="Sinha N.R."/>
            <person name="Poethig S."/>
            <person name="Leichty A.R."/>
        </authorList>
    </citation>
    <scope>NUCLEOTIDE SEQUENCE</scope>
    <source>
        <strain evidence="7">Acra3RX</strain>
        <tissue evidence="7">Leaf</tissue>
    </source>
</reference>
<dbReference type="CDD" id="cd11071">
    <property type="entry name" value="CYP74"/>
    <property type="match status" value="1"/>
</dbReference>
<dbReference type="Proteomes" id="UP001293593">
    <property type="component" value="Unassembled WGS sequence"/>
</dbReference>
<comment type="cofactor">
    <cofactor evidence="6">
        <name>heme</name>
        <dbReference type="ChEBI" id="CHEBI:30413"/>
    </cofactor>
</comment>
<feature type="binding site" description="axial binding residue" evidence="6">
    <location>
        <position position="451"/>
    </location>
    <ligand>
        <name>heme</name>
        <dbReference type="ChEBI" id="CHEBI:30413"/>
    </ligand>
    <ligandPart>
        <name>Fe</name>
        <dbReference type="ChEBI" id="CHEBI:18248"/>
    </ligandPart>
</feature>
<dbReference type="GO" id="GO:0006631">
    <property type="term" value="P:fatty acid metabolic process"/>
    <property type="evidence" value="ECO:0007669"/>
    <property type="project" value="UniProtKB-ARBA"/>
</dbReference>
<name>A0AAE1MCZ0_9FABA</name>
<sequence>MSSFRLAMSPIMSLPPSSPSVAAPSPPSSIDLPVRPVPGSYGWPLVGPFTDRLDFYWFQKPEAFFRKRMDKHKSTVFRTNVPPSFPFFTNVNPNVVALLDCKSFAHLFDVDLIDKKNVLVGDFMPSIAFTGNMRVGVYQDTTEPQHPKVKKFIFDILKRSSGVWATELTSNLDVMWKNIETTLSESSSASYIFPLQRCLFAFLCKVLAGADPSRDPEIAKSGYAMIDRWLAVQLLPTVPLGILQPLEEIFMHSFRYPFFLVSGDYNKLYEFIKKEGKEVIERGETEFGLSQDEAINNLLFVLGFNSFGGFSLFLPSLIEAVASDETGLQEKLRAEAREKGGSTLRLDSVKDMHLIQSVVYETLRLNPPVALQYGRARKDFRLCSHESAFEIKKGELLCGYQKLAMRDPVVFEDPESFRPDRFTEGGVQLLDYLYWSNGPQSGSPSEYNKQCAGKDVVTLTASLVLAHMFRRYDSIKGNASSISALQKAK</sequence>
<keyword evidence="4 6" id="KW-0408">Iron</keyword>
<comment type="caution">
    <text evidence="7">The sequence shown here is derived from an EMBL/GenBank/DDBJ whole genome shotgun (WGS) entry which is preliminary data.</text>
</comment>
<dbReference type="Gene3D" id="1.10.630.10">
    <property type="entry name" value="Cytochrome P450"/>
    <property type="match status" value="1"/>
</dbReference>
<gene>
    <name evidence="7" type="ORF">QN277_008338</name>
</gene>
<dbReference type="FunFam" id="1.10.630.10:FF:000024">
    <property type="entry name" value="Allene oxide synthase, chloroplastic"/>
    <property type="match status" value="1"/>
</dbReference>
<evidence type="ECO:0000256" key="3">
    <source>
        <dbReference type="ARBA" id="ARBA00022723"/>
    </source>
</evidence>
<evidence type="ECO:0000256" key="1">
    <source>
        <dbReference type="ARBA" id="ARBA00010617"/>
    </source>
</evidence>
<protein>
    <submittedName>
        <fullName evidence="7">Uncharacterized protein</fullName>
    </submittedName>
</protein>
<proteinExistence type="inferred from homology"/>
<dbReference type="SUPFAM" id="SSF48264">
    <property type="entry name" value="Cytochrome P450"/>
    <property type="match status" value="1"/>
</dbReference>
<evidence type="ECO:0000256" key="4">
    <source>
        <dbReference type="ARBA" id="ARBA00023004"/>
    </source>
</evidence>
<dbReference type="GO" id="GO:0005506">
    <property type="term" value="F:iron ion binding"/>
    <property type="evidence" value="ECO:0007669"/>
    <property type="project" value="InterPro"/>
</dbReference>
<dbReference type="GO" id="GO:0016829">
    <property type="term" value="F:lyase activity"/>
    <property type="evidence" value="ECO:0007669"/>
    <property type="project" value="UniProtKB-KW"/>
</dbReference>
<evidence type="ECO:0000313" key="8">
    <source>
        <dbReference type="Proteomes" id="UP001293593"/>
    </source>
</evidence>
<dbReference type="InterPro" id="IPR002403">
    <property type="entry name" value="Cyt_P450_E_grp-IV"/>
</dbReference>
<dbReference type="GO" id="GO:0016705">
    <property type="term" value="F:oxidoreductase activity, acting on paired donors, with incorporation or reduction of molecular oxygen"/>
    <property type="evidence" value="ECO:0007669"/>
    <property type="project" value="InterPro"/>
</dbReference>
<dbReference type="GO" id="GO:0020037">
    <property type="term" value="F:heme binding"/>
    <property type="evidence" value="ECO:0007669"/>
    <property type="project" value="InterPro"/>
</dbReference>
<dbReference type="PRINTS" id="PR00465">
    <property type="entry name" value="EP450IV"/>
</dbReference>
<evidence type="ECO:0000313" key="7">
    <source>
        <dbReference type="EMBL" id="KAK4255326.1"/>
    </source>
</evidence>
<dbReference type="PANTHER" id="PTHR24286">
    <property type="entry name" value="CYTOCHROME P450 26"/>
    <property type="match status" value="1"/>
</dbReference>
<dbReference type="GO" id="GO:0016125">
    <property type="term" value="P:sterol metabolic process"/>
    <property type="evidence" value="ECO:0007669"/>
    <property type="project" value="TreeGrafter"/>
</dbReference>
<dbReference type="Pfam" id="PF00067">
    <property type="entry name" value="p450"/>
    <property type="match status" value="1"/>
</dbReference>
<comment type="similarity">
    <text evidence="1">Belongs to the cytochrome P450 family.</text>
</comment>
<accession>A0AAE1MCZ0</accession>
<dbReference type="EMBL" id="JAWXYG010000013">
    <property type="protein sequence ID" value="KAK4255326.1"/>
    <property type="molecule type" value="Genomic_DNA"/>
</dbReference>
<keyword evidence="3 6" id="KW-0479">Metal-binding</keyword>
<dbReference type="InterPro" id="IPR001128">
    <property type="entry name" value="Cyt_P450"/>
</dbReference>
<dbReference type="PANTHER" id="PTHR24286:SF49">
    <property type="entry name" value="INACTIVE LINOLENATE HYDROPEROXIDE LYASE-RELATED"/>
    <property type="match status" value="1"/>
</dbReference>
<evidence type="ECO:0000256" key="6">
    <source>
        <dbReference type="PIRSR" id="PIRSR602403-1"/>
    </source>
</evidence>